<keyword evidence="10" id="KW-1185">Reference proteome</keyword>
<feature type="transmembrane region" description="Helical" evidence="8">
    <location>
        <begin position="95"/>
        <end position="115"/>
    </location>
</feature>
<feature type="region of interest" description="Disordered" evidence="7">
    <location>
        <begin position="343"/>
        <end position="364"/>
    </location>
</feature>
<dbReference type="Proteomes" id="UP000219947">
    <property type="component" value="Unassembled WGS sequence"/>
</dbReference>
<evidence type="ECO:0000256" key="5">
    <source>
        <dbReference type="ARBA" id="ARBA00022989"/>
    </source>
</evidence>
<dbReference type="InterPro" id="IPR000644">
    <property type="entry name" value="CBS_dom"/>
</dbReference>
<gene>
    <name evidence="9" type="ORF">CRM92_03135</name>
</gene>
<sequence>MNDWIAIALLVILLIGNAFFVAGEFAIMSTRRAQIEPLADGGNKRAKVVLYALEHVSLMLATCQLGITICSLLILNVSEPALHHLLGAPLELLGLPHATVNILAFVVTLIVVTYLHVIFGEMVPKNAAVTLAARGIALWIVPTLVRVSHVFAPIVAFLNGMSNMLLRWMRVDIKDEVASTFTLGELQSIVAQSTAEGTVEDDAGVIGGALEFSGKHVSEIMVSRDNVHTLPFGCTPAEVEHAVARTGYSRFPVHDEAGIYMGYLHLKDALDVAPERTDQPFPWYKLRSLTVLTPTTEIDDALATMQQNRSHLAQVVDTSGTLLGVVFMEDVIEELVGEIRDTTQDSKRRKAGTSHSEGISQDEQ</sequence>
<dbReference type="InterPro" id="IPR051676">
    <property type="entry name" value="UPF0053_domain"/>
</dbReference>
<feature type="transmembrane region" description="Helical" evidence="8">
    <location>
        <begin position="48"/>
        <end position="75"/>
    </location>
</feature>
<dbReference type="PROSITE" id="PS51371">
    <property type="entry name" value="CBS"/>
    <property type="match status" value="2"/>
</dbReference>
<dbReference type="InterPro" id="IPR002550">
    <property type="entry name" value="CNNM"/>
</dbReference>
<dbReference type="PANTHER" id="PTHR43099">
    <property type="entry name" value="UPF0053 PROTEIN YRKA"/>
    <property type="match status" value="1"/>
</dbReference>
<dbReference type="InterPro" id="IPR044751">
    <property type="entry name" value="Ion_transp-like_CBS"/>
</dbReference>
<dbReference type="AlphaFoldDB" id="A0A2A8D7R4"/>
<protein>
    <submittedName>
        <fullName evidence="9">HlyC/CorC family transporter</fullName>
    </submittedName>
</protein>
<reference evidence="9" key="1">
    <citation type="submission" date="2017-10" db="EMBL/GenBank/DDBJ databases">
        <title>Kefir isolates.</title>
        <authorList>
            <person name="Kim Y."/>
            <person name="Blasche S."/>
        </authorList>
    </citation>
    <scope>NUCLEOTIDE SEQUENCE [LARGE SCALE GENOMIC DNA]</scope>
    <source>
        <strain evidence="9">OG2-2</strain>
    </source>
</reference>
<dbReference type="EMBL" id="PDEV01000001">
    <property type="protein sequence ID" value="PEN17032.1"/>
    <property type="molecule type" value="Genomic_DNA"/>
</dbReference>
<evidence type="ECO:0000256" key="4">
    <source>
        <dbReference type="ARBA" id="ARBA00022737"/>
    </source>
</evidence>
<accession>A0A2A8D7R4</accession>
<accession>A0A5F0MB81</accession>
<feature type="compositionally biased region" description="Polar residues" evidence="7">
    <location>
        <begin position="353"/>
        <end position="364"/>
    </location>
</feature>
<organism evidence="9 10">
    <name type="scientific">Rothia dentocariosa</name>
    <dbReference type="NCBI Taxonomy" id="2047"/>
    <lineage>
        <taxon>Bacteria</taxon>
        <taxon>Bacillati</taxon>
        <taxon>Actinomycetota</taxon>
        <taxon>Actinomycetes</taxon>
        <taxon>Micrococcales</taxon>
        <taxon>Micrococcaceae</taxon>
        <taxon>Rothia</taxon>
    </lineage>
</organism>
<dbReference type="GO" id="GO:0005886">
    <property type="term" value="C:plasma membrane"/>
    <property type="evidence" value="ECO:0007669"/>
    <property type="project" value="UniProtKB-SubCell"/>
</dbReference>
<keyword evidence="5 8" id="KW-1133">Transmembrane helix</keyword>
<evidence type="ECO:0000313" key="10">
    <source>
        <dbReference type="Proteomes" id="UP000219947"/>
    </source>
</evidence>
<evidence type="ECO:0000256" key="7">
    <source>
        <dbReference type="SAM" id="MobiDB-lite"/>
    </source>
</evidence>
<keyword evidence="4" id="KW-0677">Repeat</keyword>
<evidence type="ECO:0000256" key="1">
    <source>
        <dbReference type="ARBA" id="ARBA00004651"/>
    </source>
</evidence>
<evidence type="ECO:0000256" key="8">
    <source>
        <dbReference type="SAM" id="Phobius"/>
    </source>
</evidence>
<keyword evidence="6 8" id="KW-0472">Membrane</keyword>
<evidence type="ECO:0000256" key="2">
    <source>
        <dbReference type="ARBA" id="ARBA00022475"/>
    </source>
</evidence>
<feature type="transmembrane region" description="Helical" evidence="8">
    <location>
        <begin position="6"/>
        <end position="27"/>
    </location>
</feature>
<dbReference type="Pfam" id="PF01595">
    <property type="entry name" value="CNNM"/>
    <property type="match status" value="1"/>
</dbReference>
<dbReference type="Gene3D" id="3.10.580.10">
    <property type="entry name" value="CBS-domain"/>
    <property type="match status" value="1"/>
</dbReference>
<proteinExistence type="predicted"/>
<evidence type="ECO:0000256" key="3">
    <source>
        <dbReference type="ARBA" id="ARBA00022692"/>
    </source>
</evidence>
<dbReference type="CDD" id="cd04590">
    <property type="entry name" value="CBS_pair_CorC_HlyC_assoc"/>
    <property type="match status" value="1"/>
</dbReference>
<dbReference type="PANTHER" id="PTHR43099:SF5">
    <property type="entry name" value="HLYC_CORC FAMILY TRANSPORTER"/>
    <property type="match status" value="1"/>
</dbReference>
<name>A0A2A8D7R4_9MICC</name>
<dbReference type="InterPro" id="IPR046342">
    <property type="entry name" value="CBS_dom_sf"/>
</dbReference>
<dbReference type="PROSITE" id="PS51846">
    <property type="entry name" value="CNNM"/>
    <property type="match status" value="1"/>
</dbReference>
<evidence type="ECO:0000256" key="6">
    <source>
        <dbReference type="ARBA" id="ARBA00023136"/>
    </source>
</evidence>
<keyword evidence="3 8" id="KW-0812">Transmembrane</keyword>
<comment type="subcellular location">
    <subcellularLocation>
        <location evidence="1">Cell membrane</location>
        <topology evidence="1">Multi-pass membrane protein</topology>
    </subcellularLocation>
</comment>
<keyword evidence="2" id="KW-1003">Cell membrane</keyword>
<evidence type="ECO:0000313" key="9">
    <source>
        <dbReference type="EMBL" id="PEN17032.1"/>
    </source>
</evidence>
<dbReference type="SUPFAM" id="SSF54631">
    <property type="entry name" value="CBS-domain pair"/>
    <property type="match status" value="1"/>
</dbReference>
<dbReference type="Pfam" id="PF00571">
    <property type="entry name" value="CBS"/>
    <property type="match status" value="2"/>
</dbReference>
<dbReference type="RefSeq" id="WP_070662018.1">
    <property type="nucleotide sequence ID" value="NZ_CAURLQ010000005.1"/>
</dbReference>
<comment type="caution">
    <text evidence="9">The sequence shown here is derived from an EMBL/GenBank/DDBJ whole genome shotgun (WGS) entry which is preliminary data.</text>
</comment>